<protein>
    <submittedName>
        <fullName evidence="1">Uncharacterized protein</fullName>
    </submittedName>
</protein>
<evidence type="ECO:0000313" key="2">
    <source>
        <dbReference type="Proteomes" id="UP001180020"/>
    </source>
</evidence>
<name>A0AAV9CDL6_ACOCL</name>
<dbReference type="EMBL" id="JAUJYO010000020">
    <property type="protein sequence ID" value="KAK1286373.1"/>
    <property type="molecule type" value="Genomic_DNA"/>
</dbReference>
<organism evidence="1 2">
    <name type="scientific">Acorus calamus</name>
    <name type="common">Sweet flag</name>
    <dbReference type="NCBI Taxonomy" id="4465"/>
    <lineage>
        <taxon>Eukaryota</taxon>
        <taxon>Viridiplantae</taxon>
        <taxon>Streptophyta</taxon>
        <taxon>Embryophyta</taxon>
        <taxon>Tracheophyta</taxon>
        <taxon>Spermatophyta</taxon>
        <taxon>Magnoliopsida</taxon>
        <taxon>Liliopsida</taxon>
        <taxon>Acoraceae</taxon>
        <taxon>Acorus</taxon>
    </lineage>
</organism>
<dbReference type="AlphaFoldDB" id="A0AAV9CDL6"/>
<sequence>MIFRQPSKRNQWPLRQGVHFILTKFNRTKATRHPGLIVRSKSWKCPKAEKLNKAPLYTHCQKRATYPQEVESVLCFSQIIQVIDVVYPKVEVQRTVDGDDTHQNPQQIRETLCQIKLKPTHEVLNWLGKRKRKRTPQHLRRIHVELIRALVLHINQDLVRSGGDDDGIGDGRSL</sequence>
<accession>A0AAV9CDL6</accession>
<reference evidence="1" key="2">
    <citation type="submission" date="2023-06" db="EMBL/GenBank/DDBJ databases">
        <authorList>
            <person name="Ma L."/>
            <person name="Liu K.-W."/>
            <person name="Li Z."/>
            <person name="Hsiao Y.-Y."/>
            <person name="Qi Y."/>
            <person name="Fu T."/>
            <person name="Tang G."/>
            <person name="Zhang D."/>
            <person name="Sun W.-H."/>
            <person name="Liu D.-K."/>
            <person name="Li Y."/>
            <person name="Chen G.-Z."/>
            <person name="Liu X.-D."/>
            <person name="Liao X.-Y."/>
            <person name="Jiang Y.-T."/>
            <person name="Yu X."/>
            <person name="Hao Y."/>
            <person name="Huang J."/>
            <person name="Zhao X.-W."/>
            <person name="Ke S."/>
            <person name="Chen Y.-Y."/>
            <person name="Wu W.-L."/>
            <person name="Hsu J.-L."/>
            <person name="Lin Y.-F."/>
            <person name="Huang M.-D."/>
            <person name="Li C.-Y."/>
            <person name="Huang L."/>
            <person name="Wang Z.-W."/>
            <person name="Zhao X."/>
            <person name="Zhong W.-Y."/>
            <person name="Peng D.-H."/>
            <person name="Ahmad S."/>
            <person name="Lan S."/>
            <person name="Zhang J.-S."/>
            <person name="Tsai W.-C."/>
            <person name="Van De Peer Y."/>
            <person name="Liu Z.-J."/>
        </authorList>
    </citation>
    <scope>NUCLEOTIDE SEQUENCE</scope>
    <source>
        <strain evidence="1">CP</strain>
        <tissue evidence="1">Leaves</tissue>
    </source>
</reference>
<reference evidence="1" key="1">
    <citation type="journal article" date="2023" name="Nat. Commun.">
        <title>Diploid and tetraploid genomes of Acorus and the evolution of monocots.</title>
        <authorList>
            <person name="Ma L."/>
            <person name="Liu K.W."/>
            <person name="Li Z."/>
            <person name="Hsiao Y.Y."/>
            <person name="Qi Y."/>
            <person name="Fu T."/>
            <person name="Tang G.D."/>
            <person name="Zhang D."/>
            <person name="Sun W.H."/>
            <person name="Liu D.K."/>
            <person name="Li Y."/>
            <person name="Chen G.Z."/>
            <person name="Liu X.D."/>
            <person name="Liao X.Y."/>
            <person name="Jiang Y.T."/>
            <person name="Yu X."/>
            <person name="Hao Y."/>
            <person name="Huang J."/>
            <person name="Zhao X.W."/>
            <person name="Ke S."/>
            <person name="Chen Y.Y."/>
            <person name="Wu W.L."/>
            <person name="Hsu J.L."/>
            <person name="Lin Y.F."/>
            <person name="Huang M.D."/>
            <person name="Li C.Y."/>
            <person name="Huang L."/>
            <person name="Wang Z.W."/>
            <person name="Zhao X."/>
            <person name="Zhong W.Y."/>
            <person name="Peng D.H."/>
            <person name="Ahmad S."/>
            <person name="Lan S."/>
            <person name="Zhang J.S."/>
            <person name="Tsai W.C."/>
            <person name="Van de Peer Y."/>
            <person name="Liu Z.J."/>
        </authorList>
    </citation>
    <scope>NUCLEOTIDE SEQUENCE</scope>
    <source>
        <strain evidence="1">CP</strain>
    </source>
</reference>
<gene>
    <name evidence="1" type="ORF">QJS10_CPB20g00747</name>
</gene>
<keyword evidence="2" id="KW-1185">Reference proteome</keyword>
<comment type="caution">
    <text evidence="1">The sequence shown here is derived from an EMBL/GenBank/DDBJ whole genome shotgun (WGS) entry which is preliminary data.</text>
</comment>
<dbReference type="Proteomes" id="UP001180020">
    <property type="component" value="Unassembled WGS sequence"/>
</dbReference>
<evidence type="ECO:0000313" key="1">
    <source>
        <dbReference type="EMBL" id="KAK1286373.1"/>
    </source>
</evidence>
<proteinExistence type="predicted"/>